<dbReference type="SUPFAM" id="SSF55031">
    <property type="entry name" value="Bacterial exopeptidase dimerisation domain"/>
    <property type="match status" value="1"/>
</dbReference>
<dbReference type="NCBIfam" id="NF003976">
    <property type="entry name" value="PRK05469.1"/>
    <property type="match status" value="1"/>
</dbReference>
<keyword evidence="11" id="KW-0031">Aminopeptidase</keyword>
<feature type="domain" description="Peptidase M20 dimerisation" evidence="10">
    <location>
        <begin position="206"/>
        <end position="300"/>
    </location>
</feature>
<evidence type="ECO:0000313" key="11">
    <source>
        <dbReference type="EMBL" id="QDU80584.1"/>
    </source>
</evidence>
<dbReference type="Pfam" id="PF07687">
    <property type="entry name" value="M20_dimer"/>
    <property type="match status" value="1"/>
</dbReference>
<feature type="binding site" evidence="9">
    <location>
        <position position="174"/>
    </location>
    <ligand>
        <name>Zn(2+)</name>
        <dbReference type="ChEBI" id="CHEBI:29105"/>
        <label>2</label>
    </ligand>
</feature>
<protein>
    <recommendedName>
        <fullName evidence="7">Peptidase T</fullName>
        <ecNumber evidence="7">3.4.11.4</ecNumber>
    </recommendedName>
</protein>
<feature type="binding site" evidence="9">
    <location>
        <position position="379"/>
    </location>
    <ligand>
        <name>Zn(2+)</name>
        <dbReference type="ChEBI" id="CHEBI:29105"/>
        <label>2</label>
    </ligand>
</feature>
<dbReference type="EC" id="3.4.11.4" evidence="7"/>
<evidence type="ECO:0000256" key="6">
    <source>
        <dbReference type="ARBA" id="ARBA00023049"/>
    </source>
</evidence>
<dbReference type="SUPFAM" id="SSF53187">
    <property type="entry name" value="Zn-dependent exopeptidases"/>
    <property type="match status" value="1"/>
</dbReference>
<accession>A0A518CN04</accession>
<organism evidence="11 12">
    <name type="scientific">Polystyrenella longa</name>
    <dbReference type="NCBI Taxonomy" id="2528007"/>
    <lineage>
        <taxon>Bacteria</taxon>
        <taxon>Pseudomonadati</taxon>
        <taxon>Planctomycetota</taxon>
        <taxon>Planctomycetia</taxon>
        <taxon>Planctomycetales</taxon>
        <taxon>Planctomycetaceae</taxon>
        <taxon>Polystyrenella</taxon>
    </lineage>
</organism>
<sequence>MTSLLDRFLVYVKIDTKADAHSDEYPSTRKQLTLCRLLKEECEAVGLSDVHMNEYGIVTGTIPATPGCTAPAIAFFAHVDTSPEFTGENVQPQVRTNYDGKDVVLKEGRILKVADFPELADKQGETIITTDGTTLLGGDDKSGIAIIMTAAAKLINSQEFPHGPVKVCFTCDEEIGHGTDHIDLDTLDCICGYTLDGDGAGKIDTETFSADMAVVRVSGINIHPSIGKGKMVNAIRYLSEFIGQLPMGTDAPEVTTDRQGFMHPYEISGTVAQASVEIILRDFETKQLKKYANQLQKIAKGLIEKEPRLQIEIDIIEQYRNMREGLKKEPRALEKAVAATEAAGLKPVLSIIRGGTDGSVLTEKGLPTPNLSSGQHNPHSPLEWASLEEMEQAVEVVLQLAKRWGEETA</sequence>
<keyword evidence="12" id="KW-1185">Reference proteome</keyword>
<feature type="binding site" evidence="9">
    <location>
        <position position="139"/>
    </location>
    <ligand>
        <name>Zn(2+)</name>
        <dbReference type="ChEBI" id="CHEBI:29105"/>
        <label>2</label>
    </ligand>
</feature>
<feature type="active site" description="Proton acceptor" evidence="8">
    <location>
        <position position="173"/>
    </location>
</feature>
<dbReference type="GO" id="GO:0008270">
    <property type="term" value="F:zinc ion binding"/>
    <property type="evidence" value="ECO:0007669"/>
    <property type="project" value="InterPro"/>
</dbReference>
<dbReference type="RefSeq" id="WP_144995847.1">
    <property type="nucleotide sequence ID" value="NZ_CP036281.1"/>
</dbReference>
<keyword evidence="4 11" id="KW-0378">Hydrolase</keyword>
<dbReference type="KEGG" id="plon:Pla110_23150"/>
<dbReference type="Proteomes" id="UP000317178">
    <property type="component" value="Chromosome"/>
</dbReference>
<dbReference type="InterPro" id="IPR011650">
    <property type="entry name" value="Peptidase_M20_dimer"/>
</dbReference>
<dbReference type="GO" id="GO:0006508">
    <property type="term" value="P:proteolysis"/>
    <property type="evidence" value="ECO:0007669"/>
    <property type="project" value="UniProtKB-UniRule"/>
</dbReference>
<evidence type="ECO:0000256" key="4">
    <source>
        <dbReference type="ARBA" id="ARBA00022801"/>
    </source>
</evidence>
<evidence type="ECO:0000256" key="8">
    <source>
        <dbReference type="PIRSR" id="PIRSR037215-1"/>
    </source>
</evidence>
<feature type="binding site" evidence="9">
    <location>
        <position position="78"/>
    </location>
    <ligand>
        <name>Zn(2+)</name>
        <dbReference type="ChEBI" id="CHEBI:29105"/>
        <label>1</label>
    </ligand>
</feature>
<dbReference type="InterPro" id="IPR036264">
    <property type="entry name" value="Bact_exopeptidase_dim_dom"/>
</dbReference>
<proteinExistence type="inferred from homology"/>
<keyword evidence="3 9" id="KW-0479">Metal-binding</keyword>
<dbReference type="GO" id="GO:0045148">
    <property type="term" value="F:tripeptide aminopeptidase activity"/>
    <property type="evidence" value="ECO:0007669"/>
    <property type="project" value="UniProtKB-UniRule"/>
</dbReference>
<feature type="binding site" evidence="9">
    <location>
        <position position="196"/>
    </location>
    <ligand>
        <name>Zn(2+)</name>
        <dbReference type="ChEBI" id="CHEBI:29105"/>
        <label>1</label>
    </ligand>
</feature>
<gene>
    <name evidence="11" type="primary">pepT</name>
    <name evidence="11" type="ORF">Pla110_23150</name>
</gene>
<dbReference type="GO" id="GO:0008237">
    <property type="term" value="F:metallopeptidase activity"/>
    <property type="evidence" value="ECO:0007669"/>
    <property type="project" value="UniProtKB-KW"/>
</dbReference>
<evidence type="ECO:0000256" key="9">
    <source>
        <dbReference type="PIRSR" id="PIRSR037215-2"/>
    </source>
</evidence>
<keyword evidence="2" id="KW-0645">Protease</keyword>
<dbReference type="PANTHER" id="PTHR42994:SF1">
    <property type="entry name" value="PEPTIDASE T"/>
    <property type="match status" value="1"/>
</dbReference>
<dbReference type="PIRSF" id="PIRSF037215">
    <property type="entry name" value="Peptidase_M20B"/>
    <property type="match status" value="1"/>
</dbReference>
<dbReference type="Gene3D" id="3.30.70.360">
    <property type="match status" value="1"/>
</dbReference>
<dbReference type="AlphaFoldDB" id="A0A518CN04"/>
<dbReference type="InterPro" id="IPR001261">
    <property type="entry name" value="ArgE/DapE_CS"/>
</dbReference>
<evidence type="ECO:0000256" key="7">
    <source>
        <dbReference type="NCBIfam" id="TIGR01882"/>
    </source>
</evidence>
<feature type="active site" evidence="8">
    <location>
        <position position="80"/>
    </location>
</feature>
<dbReference type="OrthoDB" id="9804934at2"/>
<comment type="similarity">
    <text evidence="1">Belongs to the peptidase M20B family.</text>
</comment>
<evidence type="ECO:0000256" key="1">
    <source>
        <dbReference type="ARBA" id="ARBA00009692"/>
    </source>
</evidence>
<dbReference type="Pfam" id="PF01546">
    <property type="entry name" value="Peptidase_M20"/>
    <property type="match status" value="1"/>
</dbReference>
<evidence type="ECO:0000256" key="2">
    <source>
        <dbReference type="ARBA" id="ARBA00022670"/>
    </source>
</evidence>
<dbReference type="InterPro" id="IPR002933">
    <property type="entry name" value="Peptidase_M20"/>
</dbReference>
<dbReference type="PROSITE" id="PS00758">
    <property type="entry name" value="ARGE_DAPE_CPG2_1"/>
    <property type="match status" value="1"/>
</dbReference>
<dbReference type="EMBL" id="CP036281">
    <property type="protein sequence ID" value="QDU80584.1"/>
    <property type="molecule type" value="Genomic_DNA"/>
</dbReference>
<evidence type="ECO:0000313" key="12">
    <source>
        <dbReference type="Proteomes" id="UP000317178"/>
    </source>
</evidence>
<dbReference type="GO" id="GO:0005829">
    <property type="term" value="C:cytosol"/>
    <property type="evidence" value="ECO:0007669"/>
    <property type="project" value="TreeGrafter"/>
</dbReference>
<keyword evidence="5 9" id="KW-0862">Zinc</keyword>
<dbReference type="InterPro" id="IPR010161">
    <property type="entry name" value="Peptidase_M20B"/>
</dbReference>
<name>A0A518CN04_9PLAN</name>
<evidence type="ECO:0000256" key="3">
    <source>
        <dbReference type="ARBA" id="ARBA00022723"/>
    </source>
</evidence>
<dbReference type="PANTHER" id="PTHR42994">
    <property type="entry name" value="PEPTIDASE T"/>
    <property type="match status" value="1"/>
</dbReference>
<evidence type="ECO:0000259" key="10">
    <source>
        <dbReference type="Pfam" id="PF07687"/>
    </source>
</evidence>
<keyword evidence="6" id="KW-0482">Metalloprotease</keyword>
<dbReference type="NCBIfam" id="TIGR01882">
    <property type="entry name" value="peptidase-T"/>
    <property type="match status" value="1"/>
</dbReference>
<feature type="binding site" evidence="9">
    <location>
        <position position="139"/>
    </location>
    <ligand>
        <name>Zn(2+)</name>
        <dbReference type="ChEBI" id="CHEBI:29105"/>
        <label>1</label>
    </ligand>
</feature>
<dbReference type="NCBIfam" id="NF009920">
    <property type="entry name" value="PRK13381.1"/>
    <property type="match status" value="1"/>
</dbReference>
<reference evidence="11 12" key="1">
    <citation type="submission" date="2019-02" db="EMBL/GenBank/DDBJ databases">
        <title>Deep-cultivation of Planctomycetes and their phenomic and genomic characterization uncovers novel biology.</title>
        <authorList>
            <person name="Wiegand S."/>
            <person name="Jogler M."/>
            <person name="Boedeker C."/>
            <person name="Pinto D."/>
            <person name="Vollmers J."/>
            <person name="Rivas-Marin E."/>
            <person name="Kohn T."/>
            <person name="Peeters S.H."/>
            <person name="Heuer A."/>
            <person name="Rast P."/>
            <person name="Oberbeckmann S."/>
            <person name="Bunk B."/>
            <person name="Jeske O."/>
            <person name="Meyerdierks A."/>
            <person name="Storesund J.E."/>
            <person name="Kallscheuer N."/>
            <person name="Luecker S."/>
            <person name="Lage O.M."/>
            <person name="Pohl T."/>
            <person name="Merkel B.J."/>
            <person name="Hornburger P."/>
            <person name="Mueller R.-W."/>
            <person name="Bruemmer F."/>
            <person name="Labrenz M."/>
            <person name="Spormann A.M."/>
            <person name="Op den Camp H."/>
            <person name="Overmann J."/>
            <person name="Amann R."/>
            <person name="Jetten M.S.M."/>
            <person name="Mascher T."/>
            <person name="Medema M.H."/>
            <person name="Devos D.P."/>
            <person name="Kaster A.-K."/>
            <person name="Ovreas L."/>
            <person name="Rohde M."/>
            <person name="Galperin M.Y."/>
            <person name="Jogler C."/>
        </authorList>
    </citation>
    <scope>NUCLEOTIDE SEQUENCE [LARGE SCALE GENOMIC DNA]</scope>
    <source>
        <strain evidence="11 12">Pla110</strain>
    </source>
</reference>
<comment type="cofactor">
    <cofactor evidence="9">
        <name>Zn(2+)</name>
        <dbReference type="ChEBI" id="CHEBI:29105"/>
    </cofactor>
    <text evidence="9">Binds 2 Zn(2+) ions per subunit.</text>
</comment>
<dbReference type="GO" id="GO:0006518">
    <property type="term" value="P:peptide metabolic process"/>
    <property type="evidence" value="ECO:0007669"/>
    <property type="project" value="InterPro"/>
</dbReference>
<evidence type="ECO:0000256" key="5">
    <source>
        <dbReference type="ARBA" id="ARBA00022833"/>
    </source>
</evidence>
<dbReference type="Gene3D" id="3.40.630.10">
    <property type="entry name" value="Zn peptidases"/>
    <property type="match status" value="1"/>
</dbReference>